<keyword evidence="6" id="KW-1185">Reference proteome</keyword>
<dbReference type="EMBL" id="CP036316">
    <property type="protein sequence ID" value="QDT66266.1"/>
    <property type="molecule type" value="Genomic_DNA"/>
</dbReference>
<dbReference type="PANTHER" id="PTHR10434:SF40">
    <property type="entry name" value="1-ACYL-SN-GLYCEROL-3-PHOSPHATE ACYLTRANSFERASE"/>
    <property type="match status" value="1"/>
</dbReference>
<dbReference type="OrthoDB" id="9806008at2"/>
<accession>A0A517TD28</accession>
<keyword evidence="3 5" id="KW-0012">Acyltransferase</keyword>
<dbReference type="AlphaFoldDB" id="A0A517TD28"/>
<evidence type="ECO:0000256" key="3">
    <source>
        <dbReference type="ARBA" id="ARBA00023315"/>
    </source>
</evidence>
<dbReference type="Proteomes" id="UP000319976">
    <property type="component" value="Chromosome"/>
</dbReference>
<gene>
    <name evidence="5" type="ORF">V22_35310</name>
</gene>
<dbReference type="SMART" id="SM00563">
    <property type="entry name" value="PlsC"/>
    <property type="match status" value="1"/>
</dbReference>
<dbReference type="GO" id="GO:0006654">
    <property type="term" value="P:phosphatidic acid biosynthetic process"/>
    <property type="evidence" value="ECO:0007669"/>
    <property type="project" value="TreeGrafter"/>
</dbReference>
<proteinExistence type="predicted"/>
<feature type="domain" description="Phospholipid/glycerol acyltransferase" evidence="4">
    <location>
        <begin position="60"/>
        <end position="188"/>
    </location>
</feature>
<evidence type="ECO:0000313" key="5">
    <source>
        <dbReference type="EMBL" id="QDT66266.1"/>
    </source>
</evidence>
<dbReference type="SUPFAM" id="SSF69593">
    <property type="entry name" value="Glycerol-3-phosphate (1)-acyltransferase"/>
    <property type="match status" value="1"/>
</dbReference>
<evidence type="ECO:0000256" key="2">
    <source>
        <dbReference type="ARBA" id="ARBA00022679"/>
    </source>
</evidence>
<dbReference type="KEGG" id="chya:V22_35310"/>
<reference evidence="5 6" key="1">
    <citation type="submission" date="2019-02" db="EMBL/GenBank/DDBJ databases">
        <title>Deep-cultivation of Planctomycetes and their phenomic and genomic characterization uncovers novel biology.</title>
        <authorList>
            <person name="Wiegand S."/>
            <person name="Jogler M."/>
            <person name="Boedeker C."/>
            <person name="Pinto D."/>
            <person name="Vollmers J."/>
            <person name="Rivas-Marin E."/>
            <person name="Kohn T."/>
            <person name="Peeters S.H."/>
            <person name="Heuer A."/>
            <person name="Rast P."/>
            <person name="Oberbeckmann S."/>
            <person name="Bunk B."/>
            <person name="Jeske O."/>
            <person name="Meyerdierks A."/>
            <person name="Storesund J.E."/>
            <person name="Kallscheuer N."/>
            <person name="Luecker S."/>
            <person name="Lage O.M."/>
            <person name="Pohl T."/>
            <person name="Merkel B.J."/>
            <person name="Hornburger P."/>
            <person name="Mueller R.-W."/>
            <person name="Bruemmer F."/>
            <person name="Labrenz M."/>
            <person name="Spormann A.M."/>
            <person name="Op den Camp H."/>
            <person name="Overmann J."/>
            <person name="Amann R."/>
            <person name="Jetten M.S.M."/>
            <person name="Mascher T."/>
            <person name="Medema M.H."/>
            <person name="Devos D.P."/>
            <person name="Kaster A.-K."/>
            <person name="Ovreas L."/>
            <person name="Rohde M."/>
            <person name="Galperin M.Y."/>
            <person name="Jogler C."/>
        </authorList>
    </citation>
    <scope>NUCLEOTIDE SEQUENCE [LARGE SCALE GENOMIC DNA]</scope>
    <source>
        <strain evidence="5 6">V22</strain>
    </source>
</reference>
<keyword evidence="2 5" id="KW-0808">Transferase</keyword>
<evidence type="ECO:0000259" key="4">
    <source>
        <dbReference type="SMART" id="SM00563"/>
    </source>
</evidence>
<dbReference type="GO" id="GO:0003841">
    <property type="term" value="F:1-acylglycerol-3-phosphate O-acyltransferase activity"/>
    <property type="evidence" value="ECO:0007669"/>
    <property type="project" value="TreeGrafter"/>
</dbReference>
<dbReference type="RefSeq" id="WP_145265226.1">
    <property type="nucleotide sequence ID" value="NZ_CP036316.1"/>
</dbReference>
<name>A0A517TD28_9PLAN</name>
<comment type="pathway">
    <text evidence="1">Lipid metabolism.</text>
</comment>
<evidence type="ECO:0000256" key="1">
    <source>
        <dbReference type="ARBA" id="ARBA00005189"/>
    </source>
</evidence>
<organism evidence="5 6">
    <name type="scientific">Calycomorphotria hydatis</name>
    <dbReference type="NCBI Taxonomy" id="2528027"/>
    <lineage>
        <taxon>Bacteria</taxon>
        <taxon>Pseudomonadati</taxon>
        <taxon>Planctomycetota</taxon>
        <taxon>Planctomycetia</taxon>
        <taxon>Planctomycetales</taxon>
        <taxon>Planctomycetaceae</taxon>
        <taxon>Calycomorphotria</taxon>
    </lineage>
</organism>
<dbReference type="Pfam" id="PF01553">
    <property type="entry name" value="Acyltransferase"/>
    <property type="match status" value="1"/>
</dbReference>
<protein>
    <submittedName>
        <fullName evidence="5">Acyltransferase</fullName>
    </submittedName>
</protein>
<evidence type="ECO:0000313" key="6">
    <source>
        <dbReference type="Proteomes" id="UP000319976"/>
    </source>
</evidence>
<dbReference type="PANTHER" id="PTHR10434">
    <property type="entry name" value="1-ACYL-SN-GLYCEROL-3-PHOSPHATE ACYLTRANSFERASE"/>
    <property type="match status" value="1"/>
</dbReference>
<sequence>MQEVILDEPYKFISPHRSVFWTAVCRPVLPWYLKKAHGIVDVEIRHADRLKESIRQKHGVLMLANHCRTSDPMTMGALYAATGSPLYSMASFHLFKQNKLQAMMMPRLGAFSILREGADRAALNFAIDNLTNAERPLVIFPEGTVSRANDRLLSFMEGPAFLARAAAKRRAKTDAGPVVIHPVALRYIFLDDVMAASEKILDEIETRLSWSKQSHLPILDRVRKLGSCLLAVKEVEYLGHAREGDVFDRAADLAERLLVPHEERWETGTSAKEDVVMRVKAIRTAILPELTSGKLTPEEKADRVDVLQQIYLAQQLLFYPRDYLTPDSPPEHLLETVERFEEDLTDVLRVHGRMKVIINIGEPIEVEAKRSGRKGEADPVMELARERMQTMIAEMAEEVAESRGERRTILAA</sequence>
<dbReference type="InterPro" id="IPR002123">
    <property type="entry name" value="Plipid/glycerol_acylTrfase"/>
</dbReference>